<dbReference type="Gene3D" id="1.10.760.10">
    <property type="entry name" value="Cytochrome c-like domain"/>
    <property type="match status" value="1"/>
</dbReference>
<keyword evidence="11 13" id="KW-0408">Iron</keyword>
<keyword evidence="12 16" id="KW-0472">Membrane</keyword>
<feature type="domain" description="Cytochrome oxidase subunit II copper A binding" evidence="17">
    <location>
        <begin position="108"/>
        <end position="254"/>
    </location>
</feature>
<evidence type="ECO:0000256" key="14">
    <source>
        <dbReference type="RuleBase" id="RU000456"/>
    </source>
</evidence>
<dbReference type="InterPro" id="IPR036909">
    <property type="entry name" value="Cyt_c-like_dom_sf"/>
</dbReference>
<dbReference type="GO" id="GO:0005507">
    <property type="term" value="F:copper ion binding"/>
    <property type="evidence" value="ECO:0007669"/>
    <property type="project" value="InterPro"/>
</dbReference>
<keyword evidence="20" id="KW-1185">Reference proteome</keyword>
<keyword evidence="4 13" id="KW-0349">Heme</keyword>
<feature type="domain" description="Cytochrome c" evidence="18">
    <location>
        <begin position="263"/>
        <end position="358"/>
    </location>
</feature>
<keyword evidence="19" id="KW-0560">Oxidoreductase</keyword>
<dbReference type="EC" id="7.1.1.9" evidence="15"/>
<evidence type="ECO:0000256" key="5">
    <source>
        <dbReference type="ARBA" id="ARBA00022660"/>
    </source>
</evidence>
<evidence type="ECO:0000256" key="7">
    <source>
        <dbReference type="ARBA" id="ARBA00022723"/>
    </source>
</evidence>
<evidence type="ECO:0000256" key="16">
    <source>
        <dbReference type="SAM" id="Phobius"/>
    </source>
</evidence>
<dbReference type="Pfam" id="PF02790">
    <property type="entry name" value="COX2_TM"/>
    <property type="match status" value="1"/>
</dbReference>
<dbReference type="InterPro" id="IPR036257">
    <property type="entry name" value="Cyt_c_oxidase_su2_TM_sf"/>
</dbReference>
<feature type="transmembrane region" description="Helical" evidence="16">
    <location>
        <begin position="32"/>
        <end position="57"/>
    </location>
</feature>
<evidence type="ECO:0000256" key="8">
    <source>
        <dbReference type="ARBA" id="ARBA00022967"/>
    </source>
</evidence>
<dbReference type="RefSeq" id="WP_068263433.1">
    <property type="nucleotide sequence ID" value="NZ_LWSK01000047.1"/>
</dbReference>
<evidence type="ECO:0000256" key="11">
    <source>
        <dbReference type="ARBA" id="ARBA00023004"/>
    </source>
</evidence>
<comment type="function">
    <text evidence="15">Subunits I and II form the functional core of the enzyme complex. Electrons originating in cytochrome c are transferred via heme a and Cu(A) to the binuclear center formed by heme a3 and Cu(B).</text>
</comment>
<dbReference type="SUPFAM" id="SSF46626">
    <property type="entry name" value="Cytochrome c"/>
    <property type="match status" value="1"/>
</dbReference>
<dbReference type="InterPro" id="IPR045187">
    <property type="entry name" value="CcO_II"/>
</dbReference>
<keyword evidence="3 14" id="KW-0813">Transport</keyword>
<dbReference type="InterPro" id="IPR009056">
    <property type="entry name" value="Cyt_c-like_dom"/>
</dbReference>
<dbReference type="Pfam" id="PF00116">
    <property type="entry name" value="COX2"/>
    <property type="match status" value="1"/>
</dbReference>
<comment type="caution">
    <text evidence="19">The sequence shown here is derived from an EMBL/GenBank/DDBJ whole genome shotgun (WGS) entry which is preliminary data.</text>
</comment>
<dbReference type="GO" id="GO:0020037">
    <property type="term" value="F:heme binding"/>
    <property type="evidence" value="ECO:0007669"/>
    <property type="project" value="InterPro"/>
</dbReference>
<dbReference type="Gene3D" id="1.10.287.90">
    <property type="match status" value="1"/>
</dbReference>
<evidence type="ECO:0000256" key="10">
    <source>
        <dbReference type="ARBA" id="ARBA00022989"/>
    </source>
</evidence>
<keyword evidence="15" id="KW-0186">Copper</keyword>
<comment type="cofactor">
    <cofactor evidence="15">
        <name>Cu cation</name>
        <dbReference type="ChEBI" id="CHEBI:23378"/>
    </cofactor>
    <text evidence="15">Binds a copper A center.</text>
</comment>
<dbReference type="InterPro" id="IPR011759">
    <property type="entry name" value="Cyt_c_oxidase_su2_TM_dom"/>
</dbReference>
<dbReference type="Gene3D" id="2.60.40.420">
    <property type="entry name" value="Cupredoxins - blue copper proteins"/>
    <property type="match status" value="1"/>
</dbReference>
<dbReference type="PROSITE" id="PS50857">
    <property type="entry name" value="COX2_CUA"/>
    <property type="match status" value="1"/>
</dbReference>
<dbReference type="PANTHER" id="PTHR22888">
    <property type="entry name" value="CYTOCHROME C OXIDASE, SUBUNIT II"/>
    <property type="match status" value="1"/>
</dbReference>
<name>A0A5B1CN98_9BACT</name>
<dbReference type="Pfam" id="PF00034">
    <property type="entry name" value="Cytochrom_C"/>
    <property type="match status" value="1"/>
</dbReference>
<keyword evidence="5 14" id="KW-0679">Respiratory chain</keyword>
<keyword evidence="8" id="KW-1278">Translocase</keyword>
<keyword evidence="9 14" id="KW-0249">Electron transport</keyword>
<sequence length="373" mass="42098">MFANAMNLLGDLTEDYAFFPEKASTFAQDNDWLFMFITWTSVLFFVPIAGCLVWFSFKYGKPKGGKAESDVSHNTPLELAWSILPSFVLVGMFVLGAKAYLDQRSVPDGANEIGIQAFKWGWTVDYGGGVYHPELHILKDEPVKLSMRSSDVIHSLYIPAFRAKKDIVPGRYNYMWFKPTVASEKVSDEELAKALKETKDLGEEWNFDERQFTPDGYRFYDLYCTEYCGTNHSEMQTVVVVHETLEDLNAWIKKYSARPDGTTPAEYGALLYDRRGCKSCHSIDGTKMVGPSFQNLYGRQEAMVTGESFLADENYIRESILYPKAKVVAGYQPVMPSYKGQLSDDDIYSIVEWMKSISSNAAGGAEEAAKTEE</sequence>
<dbReference type="GO" id="GO:0042773">
    <property type="term" value="P:ATP synthesis coupled electron transport"/>
    <property type="evidence" value="ECO:0007669"/>
    <property type="project" value="TreeGrafter"/>
</dbReference>
<evidence type="ECO:0000256" key="13">
    <source>
        <dbReference type="PROSITE-ProRule" id="PRU00433"/>
    </source>
</evidence>
<dbReference type="Proteomes" id="UP000322699">
    <property type="component" value="Unassembled WGS sequence"/>
</dbReference>
<evidence type="ECO:0000259" key="18">
    <source>
        <dbReference type="PROSITE" id="PS51007"/>
    </source>
</evidence>
<proteinExistence type="inferred from homology"/>
<evidence type="ECO:0000256" key="12">
    <source>
        <dbReference type="ARBA" id="ARBA00023136"/>
    </source>
</evidence>
<dbReference type="PROSITE" id="PS51007">
    <property type="entry name" value="CYTC"/>
    <property type="match status" value="1"/>
</dbReference>
<organism evidence="19 20">
    <name type="scientific">Rubripirellula obstinata</name>
    <dbReference type="NCBI Taxonomy" id="406547"/>
    <lineage>
        <taxon>Bacteria</taxon>
        <taxon>Pseudomonadati</taxon>
        <taxon>Planctomycetota</taxon>
        <taxon>Planctomycetia</taxon>
        <taxon>Pirellulales</taxon>
        <taxon>Pirellulaceae</taxon>
        <taxon>Rubripirellula</taxon>
    </lineage>
</organism>
<evidence type="ECO:0000256" key="6">
    <source>
        <dbReference type="ARBA" id="ARBA00022692"/>
    </source>
</evidence>
<dbReference type="InterPro" id="IPR002429">
    <property type="entry name" value="CcO_II-like_C"/>
</dbReference>
<evidence type="ECO:0000256" key="15">
    <source>
        <dbReference type="RuleBase" id="RU004024"/>
    </source>
</evidence>
<dbReference type="GO" id="GO:0004129">
    <property type="term" value="F:cytochrome-c oxidase activity"/>
    <property type="evidence" value="ECO:0007669"/>
    <property type="project" value="UniProtKB-EC"/>
</dbReference>
<dbReference type="PANTHER" id="PTHR22888:SF9">
    <property type="entry name" value="CYTOCHROME C OXIDASE SUBUNIT 2"/>
    <property type="match status" value="1"/>
</dbReference>
<dbReference type="InterPro" id="IPR008972">
    <property type="entry name" value="Cupredoxin"/>
</dbReference>
<protein>
    <recommendedName>
        <fullName evidence="15">Cytochrome c oxidase subunit 2</fullName>
        <ecNumber evidence="15">7.1.1.9</ecNumber>
    </recommendedName>
</protein>
<dbReference type="OrthoDB" id="9773456at2"/>
<comment type="similarity">
    <text evidence="2 14">Belongs to the cytochrome c oxidase subunit 2 family.</text>
</comment>
<keyword evidence="6 14" id="KW-0812">Transmembrane</keyword>
<evidence type="ECO:0000313" key="20">
    <source>
        <dbReference type="Proteomes" id="UP000322699"/>
    </source>
</evidence>
<evidence type="ECO:0000256" key="9">
    <source>
        <dbReference type="ARBA" id="ARBA00022982"/>
    </source>
</evidence>
<keyword evidence="10 16" id="KW-1133">Transmembrane helix</keyword>
<dbReference type="SUPFAM" id="SSF81464">
    <property type="entry name" value="Cytochrome c oxidase subunit II-like, transmembrane region"/>
    <property type="match status" value="1"/>
</dbReference>
<dbReference type="EMBL" id="VRLW01000001">
    <property type="protein sequence ID" value="KAA1261259.1"/>
    <property type="molecule type" value="Genomic_DNA"/>
</dbReference>
<dbReference type="GO" id="GO:0016491">
    <property type="term" value="F:oxidoreductase activity"/>
    <property type="evidence" value="ECO:0007669"/>
    <property type="project" value="UniProtKB-KW"/>
</dbReference>
<dbReference type="AlphaFoldDB" id="A0A5B1CN98"/>
<feature type="transmembrane region" description="Helical" evidence="16">
    <location>
        <begin position="78"/>
        <end position="101"/>
    </location>
</feature>
<gene>
    <name evidence="19" type="primary">ctaC</name>
    <name evidence="19" type="ORF">LF1_38050</name>
</gene>
<evidence type="ECO:0000256" key="2">
    <source>
        <dbReference type="ARBA" id="ARBA00007866"/>
    </source>
</evidence>
<dbReference type="SUPFAM" id="SSF49503">
    <property type="entry name" value="Cupredoxins"/>
    <property type="match status" value="1"/>
</dbReference>
<comment type="subcellular location">
    <subcellularLocation>
        <location evidence="14">Cell membrane</location>
        <topology evidence="14">Multi-pass membrane protein</topology>
    </subcellularLocation>
    <subcellularLocation>
        <location evidence="1">Membrane</location>
        <topology evidence="1">Multi-pass membrane protein</topology>
    </subcellularLocation>
</comment>
<evidence type="ECO:0000313" key="19">
    <source>
        <dbReference type="EMBL" id="KAA1261259.1"/>
    </source>
</evidence>
<evidence type="ECO:0000256" key="3">
    <source>
        <dbReference type="ARBA" id="ARBA00022448"/>
    </source>
</evidence>
<keyword evidence="7 13" id="KW-0479">Metal-binding</keyword>
<evidence type="ECO:0000259" key="17">
    <source>
        <dbReference type="PROSITE" id="PS50857"/>
    </source>
</evidence>
<accession>A0A5B1CN98</accession>
<reference evidence="19 20" key="1">
    <citation type="submission" date="2019-08" db="EMBL/GenBank/DDBJ databases">
        <title>Deep-cultivation of Planctomycetes and their phenomic and genomic characterization uncovers novel biology.</title>
        <authorList>
            <person name="Wiegand S."/>
            <person name="Jogler M."/>
            <person name="Boedeker C."/>
            <person name="Pinto D."/>
            <person name="Vollmers J."/>
            <person name="Rivas-Marin E."/>
            <person name="Kohn T."/>
            <person name="Peeters S.H."/>
            <person name="Heuer A."/>
            <person name="Rast P."/>
            <person name="Oberbeckmann S."/>
            <person name="Bunk B."/>
            <person name="Jeske O."/>
            <person name="Meyerdierks A."/>
            <person name="Storesund J.E."/>
            <person name="Kallscheuer N."/>
            <person name="Luecker S."/>
            <person name="Lage O.M."/>
            <person name="Pohl T."/>
            <person name="Merkel B.J."/>
            <person name="Hornburger P."/>
            <person name="Mueller R.-W."/>
            <person name="Bruemmer F."/>
            <person name="Labrenz M."/>
            <person name="Spormann A.M."/>
            <person name="Op Den Camp H."/>
            <person name="Overmann J."/>
            <person name="Amann R."/>
            <person name="Jetten M.S.M."/>
            <person name="Mascher T."/>
            <person name="Medema M.H."/>
            <person name="Devos D.P."/>
            <person name="Kaster A.-K."/>
            <person name="Ovreas L."/>
            <person name="Rohde M."/>
            <person name="Galperin M.Y."/>
            <person name="Jogler C."/>
        </authorList>
    </citation>
    <scope>NUCLEOTIDE SEQUENCE [LARGE SCALE GENOMIC DNA]</scope>
    <source>
        <strain evidence="19 20">LF1</strain>
    </source>
</reference>
<evidence type="ECO:0000256" key="4">
    <source>
        <dbReference type="ARBA" id="ARBA00022617"/>
    </source>
</evidence>
<dbReference type="GO" id="GO:0005886">
    <property type="term" value="C:plasma membrane"/>
    <property type="evidence" value="ECO:0007669"/>
    <property type="project" value="UniProtKB-SubCell"/>
</dbReference>
<evidence type="ECO:0000256" key="1">
    <source>
        <dbReference type="ARBA" id="ARBA00004141"/>
    </source>
</evidence>
<comment type="catalytic activity">
    <reaction evidence="15">
        <text>4 Fe(II)-[cytochrome c] + O2 + 8 H(+)(in) = 4 Fe(III)-[cytochrome c] + 2 H2O + 4 H(+)(out)</text>
        <dbReference type="Rhea" id="RHEA:11436"/>
        <dbReference type="Rhea" id="RHEA-COMP:10350"/>
        <dbReference type="Rhea" id="RHEA-COMP:14399"/>
        <dbReference type="ChEBI" id="CHEBI:15377"/>
        <dbReference type="ChEBI" id="CHEBI:15378"/>
        <dbReference type="ChEBI" id="CHEBI:15379"/>
        <dbReference type="ChEBI" id="CHEBI:29033"/>
        <dbReference type="ChEBI" id="CHEBI:29034"/>
        <dbReference type="EC" id="7.1.1.9"/>
    </reaction>
</comment>